<sequence length="112" mass="12515">MRVSGSPRCYISHRRIRFRLPQRLLCSSGMPAIEFACYVKATRVRQCCRGDRGCSLERQKGDTNEDAYSAAKLALLKTKVSSSSRIPGSCRPASFTEHSLRVLCLAQTTMRA</sequence>
<dbReference type="EMBL" id="KQ979579">
    <property type="protein sequence ID" value="KYN20649.1"/>
    <property type="molecule type" value="Genomic_DNA"/>
</dbReference>
<evidence type="ECO:0000313" key="1">
    <source>
        <dbReference type="EMBL" id="KYN20649.1"/>
    </source>
</evidence>
<proteinExistence type="predicted"/>
<protein>
    <submittedName>
        <fullName evidence="1">Uncharacterized protein</fullName>
    </submittedName>
</protein>
<organism evidence="1 2">
    <name type="scientific">Trachymyrmex cornetzi</name>
    <dbReference type="NCBI Taxonomy" id="471704"/>
    <lineage>
        <taxon>Eukaryota</taxon>
        <taxon>Metazoa</taxon>
        <taxon>Ecdysozoa</taxon>
        <taxon>Arthropoda</taxon>
        <taxon>Hexapoda</taxon>
        <taxon>Insecta</taxon>
        <taxon>Pterygota</taxon>
        <taxon>Neoptera</taxon>
        <taxon>Endopterygota</taxon>
        <taxon>Hymenoptera</taxon>
        <taxon>Apocrita</taxon>
        <taxon>Aculeata</taxon>
        <taxon>Formicoidea</taxon>
        <taxon>Formicidae</taxon>
        <taxon>Myrmicinae</taxon>
        <taxon>Trachymyrmex</taxon>
    </lineage>
</organism>
<accession>A0A195E735</accession>
<evidence type="ECO:0000313" key="2">
    <source>
        <dbReference type="Proteomes" id="UP000078492"/>
    </source>
</evidence>
<dbReference type="AlphaFoldDB" id="A0A195E735"/>
<gene>
    <name evidence="1" type="ORF">ALC57_06966</name>
</gene>
<dbReference type="Proteomes" id="UP000078492">
    <property type="component" value="Unassembled WGS sequence"/>
</dbReference>
<reference evidence="1 2" key="1">
    <citation type="submission" date="2015-09" db="EMBL/GenBank/DDBJ databases">
        <title>Trachymyrmex cornetzi WGS genome.</title>
        <authorList>
            <person name="Nygaard S."/>
            <person name="Hu H."/>
            <person name="Boomsma J."/>
            <person name="Zhang G."/>
        </authorList>
    </citation>
    <scope>NUCLEOTIDE SEQUENCE [LARGE SCALE GENOMIC DNA]</scope>
    <source>
        <strain evidence="1">Tcor2-1</strain>
        <tissue evidence="1">Whole body</tissue>
    </source>
</reference>
<keyword evidence="2" id="KW-1185">Reference proteome</keyword>
<name>A0A195E735_9HYME</name>